<reference evidence="9" key="1">
    <citation type="submission" date="2023-06" db="EMBL/GenBank/DDBJ databases">
        <authorList>
            <consortium name="Lawrence Berkeley National Laboratory"/>
            <person name="Ahrendt S."/>
            <person name="Sahu N."/>
            <person name="Indic B."/>
            <person name="Wong-Bajracharya J."/>
            <person name="Merenyi Z."/>
            <person name="Ke H.-M."/>
            <person name="Monk M."/>
            <person name="Kocsube S."/>
            <person name="Drula E."/>
            <person name="Lipzen A."/>
            <person name="Balint B."/>
            <person name="Henrissat B."/>
            <person name="Andreopoulos B."/>
            <person name="Martin F.M."/>
            <person name="Harder C.B."/>
            <person name="Rigling D."/>
            <person name="Ford K.L."/>
            <person name="Foster G.D."/>
            <person name="Pangilinan J."/>
            <person name="Papanicolaou A."/>
            <person name="Barry K."/>
            <person name="LaButti K."/>
            <person name="Viragh M."/>
            <person name="Koriabine M."/>
            <person name="Yan M."/>
            <person name="Riley R."/>
            <person name="Champramary S."/>
            <person name="Plett K.L."/>
            <person name="Tsai I.J."/>
            <person name="Slot J."/>
            <person name="Sipos G."/>
            <person name="Plett J."/>
            <person name="Nagy L.G."/>
            <person name="Grigoriev I.V."/>
        </authorList>
    </citation>
    <scope>NUCLEOTIDE SEQUENCE</scope>
    <source>
        <strain evidence="9">CCBAS 213</strain>
    </source>
</reference>
<keyword evidence="8" id="KW-0732">Signal</keyword>
<evidence type="ECO:0000256" key="2">
    <source>
        <dbReference type="ARBA" id="ARBA00010446"/>
    </source>
</evidence>
<sequence length="115" mass="11521">MFARLSSFVLLALPLLATATAILPRDDGAACSATGNAQCCESTQSPTNLDASVQTLLGLLGVIVGDLTGDVGVTCTPITVLAGGGTECNNQVVCCDDSNFNGLVALGCTPFNIGL</sequence>
<comment type="similarity">
    <text evidence="2 8">Belongs to the fungal hydrophobin family.</text>
</comment>
<keyword evidence="4 8" id="KW-0964">Secreted</keyword>
<dbReference type="CDD" id="cd23507">
    <property type="entry name" value="hydrophobin_I"/>
    <property type="match status" value="1"/>
</dbReference>
<feature type="signal peptide" evidence="8">
    <location>
        <begin position="1"/>
        <end position="21"/>
    </location>
</feature>
<evidence type="ECO:0000256" key="4">
    <source>
        <dbReference type="ARBA" id="ARBA00022525"/>
    </source>
</evidence>
<evidence type="ECO:0000313" key="9">
    <source>
        <dbReference type="EMBL" id="KAK0442720.1"/>
    </source>
</evidence>
<evidence type="ECO:0000256" key="3">
    <source>
        <dbReference type="ARBA" id="ARBA00022512"/>
    </source>
</evidence>
<comment type="subcellular location">
    <subcellularLocation>
        <location evidence="1 8">Secreted</location>
        <location evidence="1 8">Cell wall</location>
    </subcellularLocation>
</comment>
<evidence type="ECO:0000256" key="6">
    <source>
        <dbReference type="ARBA" id="ARBA00023180"/>
    </source>
</evidence>
<dbReference type="GO" id="GO:0009277">
    <property type="term" value="C:fungal-type cell wall"/>
    <property type="evidence" value="ECO:0007669"/>
    <property type="project" value="InterPro"/>
</dbReference>
<comment type="caution">
    <text evidence="9">The sequence shown here is derived from an EMBL/GenBank/DDBJ whole genome shotgun (WGS) entry which is preliminary data.</text>
</comment>
<dbReference type="EMBL" id="JAUEPS010000063">
    <property type="protein sequence ID" value="KAK0442720.1"/>
    <property type="molecule type" value="Genomic_DNA"/>
</dbReference>
<dbReference type="GeneID" id="85353738"/>
<keyword evidence="5 8" id="KW-1015">Disulfide bond</keyword>
<evidence type="ECO:0000256" key="5">
    <source>
        <dbReference type="ARBA" id="ARBA00023157"/>
    </source>
</evidence>
<dbReference type="Pfam" id="PF01185">
    <property type="entry name" value="Hydrophobin"/>
    <property type="match status" value="1"/>
</dbReference>
<organism evidence="9 10">
    <name type="scientific">Armillaria tabescens</name>
    <name type="common">Ringless honey mushroom</name>
    <name type="synonym">Agaricus tabescens</name>
    <dbReference type="NCBI Taxonomy" id="1929756"/>
    <lineage>
        <taxon>Eukaryota</taxon>
        <taxon>Fungi</taxon>
        <taxon>Dikarya</taxon>
        <taxon>Basidiomycota</taxon>
        <taxon>Agaricomycotina</taxon>
        <taxon>Agaricomycetes</taxon>
        <taxon>Agaricomycetidae</taxon>
        <taxon>Agaricales</taxon>
        <taxon>Marasmiineae</taxon>
        <taxon>Physalacriaceae</taxon>
        <taxon>Desarmillaria</taxon>
    </lineage>
</organism>
<dbReference type="GO" id="GO:0005199">
    <property type="term" value="F:structural constituent of cell wall"/>
    <property type="evidence" value="ECO:0007669"/>
    <property type="project" value="InterPro"/>
</dbReference>
<gene>
    <name evidence="9" type="ORF">EV420DRAFT_1485266</name>
</gene>
<proteinExistence type="inferred from homology"/>
<evidence type="ECO:0000256" key="8">
    <source>
        <dbReference type="RuleBase" id="RU365009"/>
    </source>
</evidence>
<dbReference type="Proteomes" id="UP001175211">
    <property type="component" value="Unassembled WGS sequence"/>
</dbReference>
<comment type="subunit">
    <text evidence="7">Self-assembles to form functional amyloid fibrils called rodlets. Self-assembly into fibrillar rodlets occurs spontaneously at hydrophobic:hydrophilic interfaces and the rodlets further associate laterally to form amphipathic monolayers.</text>
</comment>
<feature type="chain" id="PRO_5041487776" description="Hydrophobin" evidence="8">
    <location>
        <begin position="22"/>
        <end position="115"/>
    </location>
</feature>
<dbReference type="AlphaFoldDB" id="A0AA39JH72"/>
<evidence type="ECO:0000313" key="10">
    <source>
        <dbReference type="Proteomes" id="UP001175211"/>
    </source>
</evidence>
<keyword evidence="3 8" id="KW-0134">Cell wall</keyword>
<keyword evidence="10" id="KW-1185">Reference proteome</keyword>
<dbReference type="SMART" id="SM00075">
    <property type="entry name" value="HYDRO"/>
    <property type="match status" value="1"/>
</dbReference>
<name>A0AA39JH72_ARMTA</name>
<keyword evidence="6" id="KW-0325">Glycoprotein</keyword>
<protein>
    <recommendedName>
        <fullName evidence="8">Hydrophobin</fullName>
    </recommendedName>
</protein>
<dbReference type="RefSeq" id="XP_060324407.1">
    <property type="nucleotide sequence ID" value="XM_060470190.1"/>
</dbReference>
<evidence type="ECO:0000256" key="7">
    <source>
        <dbReference type="ARBA" id="ARBA00093546"/>
    </source>
</evidence>
<dbReference type="InterPro" id="IPR001338">
    <property type="entry name" value="Class_I_Hydrophobin"/>
</dbReference>
<accession>A0AA39JH72</accession>
<evidence type="ECO:0000256" key="1">
    <source>
        <dbReference type="ARBA" id="ARBA00004191"/>
    </source>
</evidence>